<keyword evidence="6 7" id="KW-0472">Membrane</keyword>
<evidence type="ECO:0000313" key="9">
    <source>
        <dbReference type="Proteomes" id="UP001449795"/>
    </source>
</evidence>
<gene>
    <name evidence="8" type="ORF">AAC691_06685</name>
</gene>
<feature type="transmembrane region" description="Helical" evidence="7">
    <location>
        <begin position="163"/>
        <end position="187"/>
    </location>
</feature>
<evidence type="ECO:0000256" key="2">
    <source>
        <dbReference type="ARBA" id="ARBA00022448"/>
    </source>
</evidence>
<keyword evidence="2" id="KW-0813">Transport</keyword>
<feature type="transmembrane region" description="Helical" evidence="7">
    <location>
        <begin position="232"/>
        <end position="255"/>
    </location>
</feature>
<evidence type="ECO:0000256" key="4">
    <source>
        <dbReference type="ARBA" id="ARBA00022692"/>
    </source>
</evidence>
<evidence type="ECO:0000256" key="6">
    <source>
        <dbReference type="ARBA" id="ARBA00023136"/>
    </source>
</evidence>
<feature type="transmembrane region" description="Helical" evidence="7">
    <location>
        <begin position="261"/>
        <end position="283"/>
    </location>
</feature>
<protein>
    <submittedName>
        <fullName evidence="8">AEC family transporter</fullName>
    </submittedName>
</protein>
<evidence type="ECO:0000313" key="8">
    <source>
        <dbReference type="EMBL" id="XAE44115.1"/>
    </source>
</evidence>
<comment type="subcellular location">
    <subcellularLocation>
        <location evidence="1">Membrane</location>
        <topology evidence="1">Multi-pass membrane protein</topology>
    </subcellularLocation>
</comment>
<dbReference type="Pfam" id="PF03547">
    <property type="entry name" value="Mem_trans"/>
    <property type="match status" value="1"/>
</dbReference>
<dbReference type="RefSeq" id="WP_342629426.1">
    <property type="nucleotide sequence ID" value="NZ_CP152276.1"/>
</dbReference>
<sequence>MHAILSVLLPIFGLILIGFVAARQNWLGQGATDILNRFVIRLALPAELFLSTAQVTRAQIDHPGFAVAFTLATLATFALGWMFDWFRPADRMHRLSGAAIEGLTAGYANTAFMGLPLCLGLFGPSALPAVVIATLVTVCGLFAVAIALVELEELAGRSTLQLLARVGLALLRNPLVFSPLAGAAVNLSGLGLPAAAQQLASLLGAATSPCALVTIGLFLAETSGRSAPLGAVARVVGLKMLVQPALTALLVFGVFRIDPAWANQALVLSALPTGTGPFMLARLYQREADVASRAILTSTLLSVVSISAIMAWIAAH</sequence>
<name>A0ABZ3D8T9_9PROT</name>
<feature type="transmembrane region" description="Helical" evidence="7">
    <location>
        <begin position="98"/>
        <end position="123"/>
    </location>
</feature>
<dbReference type="PANTHER" id="PTHR36838:SF3">
    <property type="entry name" value="TRANSPORTER AUXIN EFFLUX CARRIER EC FAMILY"/>
    <property type="match status" value="1"/>
</dbReference>
<dbReference type="InterPro" id="IPR004776">
    <property type="entry name" value="Mem_transp_PIN-like"/>
</dbReference>
<feature type="transmembrane region" description="Helical" evidence="7">
    <location>
        <begin position="129"/>
        <end position="151"/>
    </location>
</feature>
<keyword evidence="9" id="KW-1185">Reference proteome</keyword>
<evidence type="ECO:0000256" key="3">
    <source>
        <dbReference type="ARBA" id="ARBA00022475"/>
    </source>
</evidence>
<keyword evidence="3" id="KW-1003">Cell membrane</keyword>
<dbReference type="EMBL" id="CP152276">
    <property type="protein sequence ID" value="XAE44115.1"/>
    <property type="molecule type" value="Genomic_DNA"/>
</dbReference>
<keyword evidence="5 7" id="KW-1133">Transmembrane helix</keyword>
<evidence type="ECO:0000256" key="5">
    <source>
        <dbReference type="ARBA" id="ARBA00022989"/>
    </source>
</evidence>
<feature type="transmembrane region" description="Helical" evidence="7">
    <location>
        <begin position="65"/>
        <end position="86"/>
    </location>
</feature>
<proteinExistence type="predicted"/>
<feature type="transmembrane region" description="Helical" evidence="7">
    <location>
        <begin position="199"/>
        <end position="220"/>
    </location>
</feature>
<reference evidence="8 9" key="1">
    <citation type="submission" date="2024-04" db="EMBL/GenBank/DDBJ databases">
        <title>Complete genome sequence of Nguyenibacter vanlangesis HBCM-1154, a strain capable of nitrogen fixation, IAA production, and phosphorus solubilization isolated from sugarcane soil.</title>
        <authorList>
            <person name="MY HANH P."/>
        </authorList>
    </citation>
    <scope>NUCLEOTIDE SEQUENCE [LARGE SCALE GENOMIC DNA]</scope>
    <source>
        <strain evidence="8 9">HBCM 1154</strain>
    </source>
</reference>
<keyword evidence="4 7" id="KW-0812">Transmembrane</keyword>
<dbReference type="Proteomes" id="UP001449795">
    <property type="component" value="Chromosome"/>
</dbReference>
<evidence type="ECO:0000256" key="7">
    <source>
        <dbReference type="SAM" id="Phobius"/>
    </source>
</evidence>
<evidence type="ECO:0000256" key="1">
    <source>
        <dbReference type="ARBA" id="ARBA00004141"/>
    </source>
</evidence>
<feature type="transmembrane region" description="Helical" evidence="7">
    <location>
        <begin position="295"/>
        <end position="315"/>
    </location>
</feature>
<dbReference type="PANTHER" id="PTHR36838">
    <property type="entry name" value="AUXIN EFFLUX CARRIER FAMILY PROTEIN"/>
    <property type="match status" value="1"/>
</dbReference>
<accession>A0ABZ3D8T9</accession>
<organism evidence="8 9">
    <name type="scientific">Nguyenibacter vanlangensis</name>
    <dbReference type="NCBI Taxonomy" id="1216886"/>
    <lineage>
        <taxon>Bacteria</taxon>
        <taxon>Pseudomonadati</taxon>
        <taxon>Pseudomonadota</taxon>
        <taxon>Alphaproteobacteria</taxon>
        <taxon>Acetobacterales</taxon>
        <taxon>Acetobacteraceae</taxon>
        <taxon>Nguyenibacter</taxon>
    </lineage>
</organism>